<dbReference type="Proteomes" id="UP000001989">
    <property type="component" value="Plasmid pSWIT02"/>
</dbReference>
<reference evidence="3 4" key="1">
    <citation type="journal article" date="2010" name="J. Bacteriol.">
        <title>Genome sequence of the dioxin-mineralizing bacterium Sphingomonas wittichii RW1.</title>
        <authorList>
            <person name="Miller T.R."/>
            <person name="Delcher A.L."/>
            <person name="Salzberg S.L."/>
            <person name="Saunders E."/>
            <person name="Detter J.C."/>
            <person name="Halden R.U."/>
        </authorList>
    </citation>
    <scope>NUCLEOTIDE SEQUENCE [LARGE SCALE GENOMIC DNA]</scope>
    <source>
        <strain evidence="4">DSM 6014 / CCUG 31198 / JCM 15750 / NBRC 105917 / EY 4224 / RW1</strain>
    </source>
</reference>
<evidence type="ECO:0000313" key="4">
    <source>
        <dbReference type="Proteomes" id="UP000001989"/>
    </source>
</evidence>
<feature type="compositionally biased region" description="Polar residues" evidence="1">
    <location>
        <begin position="11"/>
        <end position="21"/>
    </location>
</feature>
<organism evidence="3 4">
    <name type="scientific">Rhizorhabdus wittichii (strain DSM 6014 / CCUG 31198 / JCM 15750 / NBRC 105917 / EY 4224 / RW1)</name>
    <name type="common">Sphingomonas wittichii</name>
    <dbReference type="NCBI Taxonomy" id="392499"/>
    <lineage>
        <taxon>Bacteria</taxon>
        <taxon>Pseudomonadati</taxon>
        <taxon>Pseudomonadota</taxon>
        <taxon>Alphaproteobacteria</taxon>
        <taxon>Sphingomonadales</taxon>
        <taxon>Sphingomonadaceae</taxon>
        <taxon>Rhizorhabdus</taxon>
    </lineage>
</organism>
<keyword evidence="4" id="KW-1185">Reference proteome</keyword>
<gene>
    <name evidence="3" type="ordered locus">Swit_4999</name>
</gene>
<sequence>MTMTENDRKQSGTARAITNSVGLDDARQRKAQPPGAAALEKSSPGGPKDGPTEAPGDVGAVGASRSAPKVHSLKAGDVPESVRKRYYADKAKWSGEPAFFTTAQAKDPAFRDQGRRLVTATESQEVVKDLVAIAQHRNWDRIHVTGSEEFRRSVWIEASQKGLEVRGYKPNDRDLQELDRRRGETSRNTIAPMAARDVDVVRGSTGMGRESDASGLERPGARRGDRGTTPNDRAADSQMRVMEAVIRRTLFDNPEAVARVMTVARTQLDAHIAAGRNIRPAMVKDTAPSVRQDVVRGRDPATPPIPRQGREPKPQERNRSR</sequence>
<dbReference type="KEGG" id="swi:Swit_4999"/>
<dbReference type="InterPro" id="IPR040677">
    <property type="entry name" value="LPD7"/>
</dbReference>
<feature type="compositionally biased region" description="Basic and acidic residues" evidence="1">
    <location>
        <begin position="1"/>
        <end position="10"/>
    </location>
</feature>
<feature type="region of interest" description="Disordered" evidence="1">
    <location>
        <begin position="285"/>
        <end position="321"/>
    </location>
</feature>
<protein>
    <recommendedName>
        <fullName evidence="2">Large polyvalent protein-associated domain-containing protein</fullName>
    </recommendedName>
</protein>
<evidence type="ECO:0000256" key="1">
    <source>
        <dbReference type="SAM" id="MobiDB-lite"/>
    </source>
</evidence>
<feature type="region of interest" description="Disordered" evidence="1">
    <location>
        <begin position="200"/>
        <end position="238"/>
    </location>
</feature>
<evidence type="ECO:0000259" key="2">
    <source>
        <dbReference type="Pfam" id="PF18821"/>
    </source>
</evidence>
<feature type="compositionally biased region" description="Basic and acidic residues" evidence="1">
    <location>
        <begin position="308"/>
        <end position="321"/>
    </location>
</feature>
<name>A0A9J9LGZ1_RHIWR</name>
<evidence type="ECO:0000313" key="3">
    <source>
        <dbReference type="EMBL" id="ABQ71615.1"/>
    </source>
</evidence>
<dbReference type="EMBL" id="CP000701">
    <property type="protein sequence ID" value="ABQ71615.1"/>
    <property type="molecule type" value="Genomic_DNA"/>
</dbReference>
<proteinExistence type="predicted"/>
<feature type="region of interest" description="Disordered" evidence="1">
    <location>
        <begin position="1"/>
        <end position="77"/>
    </location>
</feature>
<dbReference type="Pfam" id="PF18821">
    <property type="entry name" value="LPD7"/>
    <property type="match status" value="1"/>
</dbReference>
<geneLocation type="plasmid" evidence="3 4">
    <name>pSWIT02</name>
</geneLocation>
<feature type="domain" description="Large polyvalent protein-associated" evidence="2">
    <location>
        <begin position="83"/>
        <end position="181"/>
    </location>
</feature>
<accession>A0A9J9LGZ1</accession>
<dbReference type="AlphaFoldDB" id="A0A9J9LGZ1"/>
<keyword evidence="3" id="KW-0614">Plasmid</keyword>